<feature type="non-terminal residue" evidence="2">
    <location>
        <position position="152"/>
    </location>
</feature>
<organism evidence="2 3">
    <name type="scientific">Gigaspora margarita</name>
    <dbReference type="NCBI Taxonomy" id="4874"/>
    <lineage>
        <taxon>Eukaryota</taxon>
        <taxon>Fungi</taxon>
        <taxon>Fungi incertae sedis</taxon>
        <taxon>Mucoromycota</taxon>
        <taxon>Glomeromycotina</taxon>
        <taxon>Glomeromycetes</taxon>
        <taxon>Diversisporales</taxon>
        <taxon>Gigasporaceae</taxon>
        <taxon>Gigaspora</taxon>
    </lineage>
</organism>
<evidence type="ECO:0000313" key="3">
    <source>
        <dbReference type="Proteomes" id="UP000789901"/>
    </source>
</evidence>
<accession>A0ABN7WSK7</accession>
<protein>
    <submittedName>
        <fullName evidence="2">8043_t:CDS:1</fullName>
    </submittedName>
</protein>
<gene>
    <name evidence="2" type="ORF">GMARGA_LOCUS34588</name>
</gene>
<proteinExistence type="predicted"/>
<sequence length="152" mass="17349">MNTIIGKNKPVKDKRHIQRTSYKALEKLTVIQEAKRISVLAALCYFGVNQFMFNELHRIGIAVTAGSIKMQMVMILSTTCADKYPGASQQFCASKSWFYQIIVRMHKSAWMDENLTCEWVDQVLNKQPEALTTNKPLSLLVMDSFEGHLTDM</sequence>
<name>A0ABN7WSK7_GIGMA</name>
<feature type="domain" description="DDE-1" evidence="1">
    <location>
        <begin position="63"/>
        <end position="151"/>
    </location>
</feature>
<dbReference type="InterPro" id="IPR004875">
    <property type="entry name" value="DDE_SF_endonuclease_dom"/>
</dbReference>
<comment type="caution">
    <text evidence="2">The sequence shown here is derived from an EMBL/GenBank/DDBJ whole genome shotgun (WGS) entry which is preliminary data.</text>
</comment>
<reference evidence="2 3" key="1">
    <citation type="submission" date="2021-06" db="EMBL/GenBank/DDBJ databases">
        <authorList>
            <person name="Kallberg Y."/>
            <person name="Tangrot J."/>
            <person name="Rosling A."/>
        </authorList>
    </citation>
    <scope>NUCLEOTIDE SEQUENCE [LARGE SCALE GENOMIC DNA]</scope>
    <source>
        <strain evidence="2 3">120-4 pot B 10/14</strain>
    </source>
</reference>
<evidence type="ECO:0000259" key="1">
    <source>
        <dbReference type="Pfam" id="PF03184"/>
    </source>
</evidence>
<keyword evidence="3" id="KW-1185">Reference proteome</keyword>
<dbReference type="EMBL" id="CAJVQB010061179">
    <property type="protein sequence ID" value="CAG8839758.1"/>
    <property type="molecule type" value="Genomic_DNA"/>
</dbReference>
<dbReference type="Pfam" id="PF03184">
    <property type="entry name" value="DDE_1"/>
    <property type="match status" value="1"/>
</dbReference>
<dbReference type="Proteomes" id="UP000789901">
    <property type="component" value="Unassembled WGS sequence"/>
</dbReference>
<evidence type="ECO:0000313" key="2">
    <source>
        <dbReference type="EMBL" id="CAG8839758.1"/>
    </source>
</evidence>